<dbReference type="Pfam" id="PF00646">
    <property type="entry name" value="F-box"/>
    <property type="match status" value="1"/>
</dbReference>
<dbReference type="EMBL" id="CAKKNE010000005">
    <property type="protein sequence ID" value="CAH0375583.1"/>
    <property type="molecule type" value="Genomic_DNA"/>
</dbReference>
<keyword evidence="4" id="KW-1185">Reference proteome</keyword>
<evidence type="ECO:0000313" key="3">
    <source>
        <dbReference type="EMBL" id="CAH0375583.1"/>
    </source>
</evidence>
<feature type="compositionally biased region" description="Basic residues" evidence="1">
    <location>
        <begin position="400"/>
        <end position="413"/>
    </location>
</feature>
<dbReference type="InterPro" id="IPR001810">
    <property type="entry name" value="F-box_dom"/>
</dbReference>
<dbReference type="SUPFAM" id="SSF52047">
    <property type="entry name" value="RNI-like"/>
    <property type="match status" value="1"/>
</dbReference>
<gene>
    <name evidence="3" type="ORF">PECAL_5P01140</name>
</gene>
<dbReference type="PROSITE" id="PS50181">
    <property type="entry name" value="FBOX"/>
    <property type="match status" value="1"/>
</dbReference>
<evidence type="ECO:0000256" key="1">
    <source>
        <dbReference type="SAM" id="MobiDB-lite"/>
    </source>
</evidence>
<protein>
    <recommendedName>
        <fullName evidence="2">F-box domain-containing protein</fullName>
    </recommendedName>
</protein>
<accession>A0A8J2SM20</accession>
<dbReference type="Gene3D" id="3.80.10.10">
    <property type="entry name" value="Ribonuclease Inhibitor"/>
    <property type="match status" value="1"/>
</dbReference>
<feature type="region of interest" description="Disordered" evidence="1">
    <location>
        <begin position="320"/>
        <end position="421"/>
    </location>
</feature>
<dbReference type="AlphaFoldDB" id="A0A8J2SM20"/>
<feature type="compositionally biased region" description="Basic and acidic residues" evidence="1">
    <location>
        <begin position="331"/>
        <end position="345"/>
    </location>
</feature>
<evidence type="ECO:0000259" key="2">
    <source>
        <dbReference type="PROSITE" id="PS50181"/>
    </source>
</evidence>
<dbReference type="Proteomes" id="UP000789595">
    <property type="component" value="Unassembled WGS sequence"/>
</dbReference>
<organism evidence="3 4">
    <name type="scientific">Pelagomonas calceolata</name>
    <dbReference type="NCBI Taxonomy" id="35677"/>
    <lineage>
        <taxon>Eukaryota</taxon>
        <taxon>Sar</taxon>
        <taxon>Stramenopiles</taxon>
        <taxon>Ochrophyta</taxon>
        <taxon>Pelagophyceae</taxon>
        <taxon>Pelagomonadales</taxon>
        <taxon>Pelagomonadaceae</taxon>
        <taxon>Pelagomonas</taxon>
    </lineage>
</organism>
<name>A0A8J2SM20_9STRA</name>
<feature type="compositionally biased region" description="Basic and acidic residues" evidence="1">
    <location>
        <begin position="389"/>
        <end position="399"/>
    </location>
</feature>
<comment type="caution">
    <text evidence="3">The sequence shown here is derived from an EMBL/GenBank/DDBJ whole genome shotgun (WGS) entry which is preliminary data.</text>
</comment>
<feature type="domain" description="F-box" evidence="2">
    <location>
        <begin position="1"/>
        <end position="50"/>
    </location>
</feature>
<reference evidence="3" key="1">
    <citation type="submission" date="2021-11" db="EMBL/GenBank/DDBJ databases">
        <authorList>
            <consortium name="Genoscope - CEA"/>
            <person name="William W."/>
        </authorList>
    </citation>
    <scope>NUCLEOTIDE SEQUENCE</scope>
</reference>
<proteinExistence type="predicted"/>
<dbReference type="InterPro" id="IPR032675">
    <property type="entry name" value="LRR_dom_sf"/>
</dbReference>
<sequence>MSLTDLPEELVPLIAKYLPRNDLLALRQCNKSSSAAVHRSIQTDDRFAKMIFDALAEPRNIEAEGRIFGSGARELVSFCAADAALPALQSTITETAGGLQKLCLYRCAVTDARLLEMCRACPLLQTLVCVIDVPNIETADVEDLSTKISQACPLLEVVKLPCNGSAVESYAAAFPNLRCLEFFSHGHGSHVIPSRFDRIERALHTCTNADQIDLDFCVVSLALVEWLLASPLPGRLVALRMGRTAISPDLILELVRACPALVELALPSLMCLGRPFYEALHATRPTLERISLPHCGNDGDECFRVLASFGLAELNVASMDATTPRRRRRRAEGEVRGEFASRESVVRPGARRRGSAQAREGLPGSQDGRVGTGRRGRWLGPRDGRRRRQPESPHRAPRDSRRRPRVVGVRRRAAPPPRGLF</sequence>
<evidence type="ECO:0000313" key="4">
    <source>
        <dbReference type="Proteomes" id="UP000789595"/>
    </source>
</evidence>